<name>A0A327Q2R9_9BACT</name>
<dbReference type="Proteomes" id="UP000249547">
    <property type="component" value="Unassembled WGS sequence"/>
</dbReference>
<protein>
    <submittedName>
        <fullName evidence="1">Uncharacterized protein</fullName>
    </submittedName>
</protein>
<reference evidence="1 2" key="1">
    <citation type="submission" date="2018-06" db="EMBL/GenBank/DDBJ databases">
        <title>Genomic Encyclopedia of Archaeal and Bacterial Type Strains, Phase II (KMG-II): from individual species to whole genera.</title>
        <authorList>
            <person name="Goeker M."/>
        </authorList>
    </citation>
    <scope>NUCLEOTIDE SEQUENCE [LARGE SCALE GENOMIC DNA]</scope>
    <source>
        <strain evidence="1 2">DSM 23857</strain>
    </source>
</reference>
<sequence>MPFLCPGVNKQNNAFVPTGMRVTMLKIPATLICTCLLWFACKKEKSIEGSAKVDLGNCNYRLYGKGSSSTLETILNTGEVFTETATVDKDTSINNTRFTRILVQSSVGIDTVYEHCNNGAYFRLGKGNRRGIGVDDYFVLNYLYVDQLVGTAWNDTIRAATVFGNAEAVLYYKIEQTGMQKVVHLDTFQNVIQIRTDYKFTVTGFPEQSGYFSTSYYAPLVGEIETDRETDTTRIKSYHIND</sequence>
<proteinExistence type="predicted"/>
<comment type="caution">
    <text evidence="1">The sequence shown here is derived from an EMBL/GenBank/DDBJ whole genome shotgun (WGS) entry which is preliminary data.</text>
</comment>
<evidence type="ECO:0000313" key="2">
    <source>
        <dbReference type="Proteomes" id="UP000249547"/>
    </source>
</evidence>
<organism evidence="1 2">
    <name type="scientific">Chitinophaga skermanii</name>
    <dbReference type="NCBI Taxonomy" id="331697"/>
    <lineage>
        <taxon>Bacteria</taxon>
        <taxon>Pseudomonadati</taxon>
        <taxon>Bacteroidota</taxon>
        <taxon>Chitinophagia</taxon>
        <taxon>Chitinophagales</taxon>
        <taxon>Chitinophagaceae</taxon>
        <taxon>Chitinophaga</taxon>
    </lineage>
</organism>
<evidence type="ECO:0000313" key="1">
    <source>
        <dbReference type="EMBL" id="RAI98710.1"/>
    </source>
</evidence>
<gene>
    <name evidence="1" type="ORF">LX64_04695</name>
</gene>
<accession>A0A327Q2R9</accession>
<dbReference type="EMBL" id="QLLL01000011">
    <property type="protein sequence ID" value="RAI98710.1"/>
    <property type="molecule type" value="Genomic_DNA"/>
</dbReference>
<dbReference type="AlphaFoldDB" id="A0A327Q2R9"/>
<keyword evidence="2" id="KW-1185">Reference proteome</keyword>